<reference evidence="3" key="1">
    <citation type="submission" date="2018-06" db="EMBL/GenBank/DDBJ databases">
        <authorList>
            <person name="Zhirakovskaya E."/>
        </authorList>
    </citation>
    <scope>NUCLEOTIDE SEQUENCE</scope>
</reference>
<evidence type="ECO:0000313" key="3">
    <source>
        <dbReference type="EMBL" id="VAX16666.1"/>
    </source>
</evidence>
<protein>
    <recommendedName>
        <fullName evidence="2">Transposase InsH N-terminal domain-containing protein</fullName>
    </recommendedName>
</protein>
<evidence type="ECO:0000259" key="2">
    <source>
        <dbReference type="Pfam" id="PF05598"/>
    </source>
</evidence>
<sequence>MKGKTPYQSQTTLFQNLEELLNPEDSLYKLSNTIPWEVFDKEFANLYSKTGRPSKPVRLMVSLLLLKQLFNLGDETVVSAWVHNPYWQYFSGYSTFQWKFPIEPIDLVHFRNRIGKQGIEKIFKMSIDLHGKASLETEVVIDTTVQEKNITYPTDVKLHKKIIDKCVKISKAEGIKLRQSYKRISKQLVIDQRGNRSKKGKAKAKKSAKKLKTIAGRLIRELRRKLSEDLLEKHEEELKLFEQVLAQEKGDKIKLFR</sequence>
<dbReference type="Pfam" id="PF05598">
    <property type="entry name" value="DUF772"/>
    <property type="match status" value="1"/>
</dbReference>
<dbReference type="AlphaFoldDB" id="A0A3B1BEK4"/>
<proteinExistence type="predicted"/>
<feature type="coiled-coil region" evidence="1">
    <location>
        <begin position="219"/>
        <end position="251"/>
    </location>
</feature>
<gene>
    <name evidence="3" type="ORF">MNBD_IGNAVI01-1359</name>
</gene>
<feature type="domain" description="Transposase InsH N-terminal" evidence="2">
    <location>
        <begin position="16"/>
        <end position="113"/>
    </location>
</feature>
<dbReference type="EMBL" id="UOGD01000057">
    <property type="protein sequence ID" value="VAX16666.1"/>
    <property type="molecule type" value="Genomic_DNA"/>
</dbReference>
<dbReference type="InterPro" id="IPR008490">
    <property type="entry name" value="Transposase_InsH_N"/>
</dbReference>
<dbReference type="PANTHER" id="PTHR33803:SF3">
    <property type="entry name" value="BLL1974 PROTEIN"/>
    <property type="match status" value="1"/>
</dbReference>
<accession>A0A3B1BEK4</accession>
<evidence type="ECO:0000256" key="1">
    <source>
        <dbReference type="SAM" id="Coils"/>
    </source>
</evidence>
<dbReference type="PANTHER" id="PTHR33803">
    <property type="entry name" value="IS1478 TRANSPOSASE"/>
    <property type="match status" value="1"/>
</dbReference>
<organism evidence="3">
    <name type="scientific">hydrothermal vent metagenome</name>
    <dbReference type="NCBI Taxonomy" id="652676"/>
    <lineage>
        <taxon>unclassified sequences</taxon>
        <taxon>metagenomes</taxon>
        <taxon>ecological metagenomes</taxon>
    </lineage>
</organism>
<keyword evidence="1" id="KW-0175">Coiled coil</keyword>
<name>A0A3B1BEK4_9ZZZZ</name>